<dbReference type="RefSeq" id="WP_202856130.1">
    <property type="nucleotide sequence ID" value="NZ_JAEUGD010000031.1"/>
</dbReference>
<comment type="caution">
    <text evidence="2">The sequence shown here is derived from an EMBL/GenBank/DDBJ whole genome shotgun (WGS) entry which is preliminary data.</text>
</comment>
<comment type="similarity">
    <text evidence="1">Belongs to the ROK (NagC/XylR) family.</text>
</comment>
<proteinExistence type="inferred from homology"/>
<dbReference type="AlphaFoldDB" id="A0A937KDV2"/>
<organism evidence="2 3">
    <name type="scientific">Fulvivirga marina</name>
    <dbReference type="NCBI Taxonomy" id="2494733"/>
    <lineage>
        <taxon>Bacteria</taxon>
        <taxon>Pseudomonadati</taxon>
        <taxon>Bacteroidota</taxon>
        <taxon>Cytophagia</taxon>
        <taxon>Cytophagales</taxon>
        <taxon>Fulvivirgaceae</taxon>
        <taxon>Fulvivirga</taxon>
    </lineage>
</organism>
<evidence type="ECO:0000313" key="3">
    <source>
        <dbReference type="Proteomes" id="UP000614216"/>
    </source>
</evidence>
<dbReference type="InterPro" id="IPR049874">
    <property type="entry name" value="ROK_cs"/>
</dbReference>
<dbReference type="Gene3D" id="3.30.420.40">
    <property type="match status" value="2"/>
</dbReference>
<evidence type="ECO:0000313" key="2">
    <source>
        <dbReference type="EMBL" id="MBL6446598.1"/>
    </source>
</evidence>
<dbReference type="EMBL" id="JAEUGD010000031">
    <property type="protein sequence ID" value="MBL6446598.1"/>
    <property type="molecule type" value="Genomic_DNA"/>
</dbReference>
<protein>
    <submittedName>
        <fullName evidence="2">ROK family protein</fullName>
    </submittedName>
</protein>
<dbReference type="Pfam" id="PF00480">
    <property type="entry name" value="ROK"/>
    <property type="match status" value="1"/>
</dbReference>
<dbReference type="InterPro" id="IPR000600">
    <property type="entry name" value="ROK"/>
</dbReference>
<reference evidence="2" key="1">
    <citation type="submission" date="2021-01" db="EMBL/GenBank/DDBJ databases">
        <title>Fulvivirga kasyanovii gen. nov., sp nov., a novel member of the phylum Bacteroidetes isolated from seawater in a mussel farm.</title>
        <authorList>
            <person name="Zhao L.-H."/>
            <person name="Wang Z.-J."/>
        </authorList>
    </citation>
    <scope>NUCLEOTIDE SEQUENCE</scope>
    <source>
        <strain evidence="2">29W222</strain>
    </source>
</reference>
<evidence type="ECO:0000256" key="1">
    <source>
        <dbReference type="ARBA" id="ARBA00006479"/>
    </source>
</evidence>
<sequence length="324" mass="34233">MAIAVGIDVGGTSTKLGAVTRDGQILSKSRFTTRDFPDETAFLVALSNHIDQLVADLGQEGEILGIGIGAPKANFFTGVVEGAVNLLWNSPVDLRGYLQNYFNVPVIVTNDANLAAVGEKEFGAARHMNNFLSVTIGTGLGCGIYMSGALVHGQNDVAGELGHTSAKVGGRECQCGKKGCLEAYVSAKGIVRTAMKLLSKYEEDSSLRSIPAGQLSPTVIGQEALRGDKMALLVLEFTGDILGYKLADMVAMFNPEAIFLAGGVANAGPLLLEPTLESIKKYLYSTYPDPIVLLPSALKDDEMAVLGGGALVWEHLENQMVIVN</sequence>
<dbReference type="PROSITE" id="PS01125">
    <property type="entry name" value="ROK"/>
    <property type="match status" value="1"/>
</dbReference>
<gene>
    <name evidence="2" type="ORF">JMN32_09770</name>
</gene>
<dbReference type="Proteomes" id="UP000614216">
    <property type="component" value="Unassembled WGS sequence"/>
</dbReference>
<accession>A0A937KDV2</accession>
<name>A0A937KDV2_9BACT</name>
<dbReference type="SUPFAM" id="SSF53067">
    <property type="entry name" value="Actin-like ATPase domain"/>
    <property type="match status" value="1"/>
</dbReference>
<keyword evidence="3" id="KW-1185">Reference proteome</keyword>
<dbReference type="PANTHER" id="PTHR18964">
    <property type="entry name" value="ROK (REPRESSOR, ORF, KINASE) FAMILY"/>
    <property type="match status" value="1"/>
</dbReference>
<dbReference type="PANTHER" id="PTHR18964:SF149">
    <property type="entry name" value="BIFUNCTIONAL UDP-N-ACETYLGLUCOSAMINE 2-EPIMERASE_N-ACETYLMANNOSAMINE KINASE"/>
    <property type="match status" value="1"/>
</dbReference>
<dbReference type="InterPro" id="IPR043129">
    <property type="entry name" value="ATPase_NBD"/>
</dbReference>